<evidence type="ECO:0000256" key="6">
    <source>
        <dbReference type="ARBA" id="ARBA00022825"/>
    </source>
</evidence>
<evidence type="ECO:0000256" key="7">
    <source>
        <dbReference type="ARBA" id="ARBA00023157"/>
    </source>
</evidence>
<evidence type="ECO:0000256" key="5">
    <source>
        <dbReference type="ARBA" id="ARBA00022801"/>
    </source>
</evidence>
<protein>
    <recommendedName>
        <fullName evidence="9">trypsin</fullName>
        <ecNumber evidence="9">3.4.21.4</ecNumber>
    </recommendedName>
</protein>
<dbReference type="InterPro" id="IPR050430">
    <property type="entry name" value="Peptidase_S1"/>
</dbReference>
<evidence type="ECO:0000256" key="11">
    <source>
        <dbReference type="SAM" id="SignalP"/>
    </source>
</evidence>
<comment type="similarity">
    <text evidence="2">Belongs to the peptidase S1 family.</text>
</comment>
<evidence type="ECO:0000313" key="13">
    <source>
        <dbReference type="EMBL" id="AIR09768.1"/>
    </source>
</evidence>
<dbReference type="InterPro" id="IPR043504">
    <property type="entry name" value="Peptidase_S1_PA_chymotrypsin"/>
</dbReference>
<dbReference type="PANTHER" id="PTHR24276">
    <property type="entry name" value="POLYSERASE-RELATED"/>
    <property type="match status" value="1"/>
</dbReference>
<keyword evidence="11" id="KW-0732">Signal</keyword>
<dbReference type="InterPro" id="IPR001254">
    <property type="entry name" value="Trypsin_dom"/>
</dbReference>
<feature type="domain" description="Peptidase S1" evidence="12">
    <location>
        <begin position="24"/>
        <end position="265"/>
    </location>
</feature>
<evidence type="ECO:0000259" key="12">
    <source>
        <dbReference type="PROSITE" id="PS50240"/>
    </source>
</evidence>
<dbReference type="Pfam" id="PF00089">
    <property type="entry name" value="Trypsin"/>
    <property type="match status" value="1"/>
</dbReference>
<evidence type="ECO:0000256" key="4">
    <source>
        <dbReference type="ARBA" id="ARBA00022670"/>
    </source>
</evidence>
<dbReference type="PANTHER" id="PTHR24276:SF98">
    <property type="entry name" value="FI18310P1-RELATED"/>
    <property type="match status" value="1"/>
</dbReference>
<dbReference type="InterPro" id="IPR009003">
    <property type="entry name" value="Peptidase_S1_PA"/>
</dbReference>
<dbReference type="Gene3D" id="2.40.10.10">
    <property type="entry name" value="Trypsin-like serine proteases"/>
    <property type="match status" value="1"/>
</dbReference>
<dbReference type="InterPro" id="IPR018114">
    <property type="entry name" value="TRYPSIN_HIS"/>
</dbReference>
<dbReference type="SUPFAM" id="SSF50494">
    <property type="entry name" value="Trypsin-like serine proteases"/>
    <property type="match status" value="1"/>
</dbReference>
<dbReference type="GO" id="GO:0005576">
    <property type="term" value="C:extracellular region"/>
    <property type="evidence" value="ECO:0007669"/>
    <property type="project" value="UniProtKB-SubCell"/>
</dbReference>
<dbReference type="FunFam" id="2.40.10.10:FF:000047">
    <property type="entry name" value="Trypsin eta"/>
    <property type="match status" value="1"/>
</dbReference>
<comment type="subcellular location">
    <subcellularLocation>
        <location evidence="1">Secreted</location>
    </subcellularLocation>
</comment>
<dbReference type="CDD" id="cd00190">
    <property type="entry name" value="Tryp_SPc"/>
    <property type="match status" value="1"/>
</dbReference>
<dbReference type="SMR" id="A0A089QDB3"/>
<evidence type="ECO:0000256" key="9">
    <source>
        <dbReference type="ARBA" id="ARBA00038868"/>
    </source>
</evidence>
<accession>A0A089QDB3</accession>
<organism evidence="13">
    <name type="scientific">Spodoptera frugiperda</name>
    <name type="common">Fall armyworm</name>
    <dbReference type="NCBI Taxonomy" id="7108"/>
    <lineage>
        <taxon>Eukaryota</taxon>
        <taxon>Metazoa</taxon>
        <taxon>Ecdysozoa</taxon>
        <taxon>Arthropoda</taxon>
        <taxon>Hexapoda</taxon>
        <taxon>Insecta</taxon>
        <taxon>Pterygota</taxon>
        <taxon>Neoptera</taxon>
        <taxon>Endopterygota</taxon>
        <taxon>Lepidoptera</taxon>
        <taxon>Glossata</taxon>
        <taxon>Ditrysia</taxon>
        <taxon>Noctuoidea</taxon>
        <taxon>Noctuidae</taxon>
        <taxon>Amphipyrinae</taxon>
        <taxon>Spodoptera</taxon>
    </lineage>
</organism>
<reference evidence="13" key="1">
    <citation type="submission" date="2014-06" db="EMBL/GenBank/DDBJ databases">
        <title>Digestive Peptidase Evolution in Holometabolous Insects Led to a Specialized Group of Enzymes in Lepidoptera.</title>
        <authorList>
            <person name="Dias R.O."/>
            <person name="Via A."/>
            <person name="Brandao M.M."/>
            <person name="Tramontano A."/>
            <person name="Silva-Filho M.C."/>
        </authorList>
    </citation>
    <scope>NUCLEOTIDE SEQUENCE</scope>
    <source>
        <strain evidence="13">SPD_tHybas_V1_8690</strain>
    </source>
</reference>
<keyword evidence="3" id="KW-0964">Secreted</keyword>
<dbReference type="InterPro" id="IPR033116">
    <property type="entry name" value="TRYPSIN_SER"/>
</dbReference>
<evidence type="ECO:0000256" key="8">
    <source>
        <dbReference type="ARBA" id="ARBA00036320"/>
    </source>
</evidence>
<keyword evidence="7" id="KW-1015">Disulfide bond</keyword>
<evidence type="ECO:0000256" key="2">
    <source>
        <dbReference type="ARBA" id="ARBA00007664"/>
    </source>
</evidence>
<dbReference type="PROSITE" id="PS00134">
    <property type="entry name" value="TRYPSIN_HIS"/>
    <property type="match status" value="1"/>
</dbReference>
<evidence type="ECO:0000256" key="1">
    <source>
        <dbReference type="ARBA" id="ARBA00004613"/>
    </source>
</evidence>
<dbReference type="GO" id="GO:0016485">
    <property type="term" value="P:protein processing"/>
    <property type="evidence" value="ECO:0007669"/>
    <property type="project" value="UniProtKB-ARBA"/>
</dbReference>
<dbReference type="PRINTS" id="PR00722">
    <property type="entry name" value="CHYMOTRYPSIN"/>
</dbReference>
<dbReference type="EC" id="3.4.21.4" evidence="9"/>
<proteinExistence type="evidence at transcript level"/>
<name>A0A089QDB3_SPOFR</name>
<dbReference type="PROSITE" id="PS50240">
    <property type="entry name" value="TRYPSIN_DOM"/>
    <property type="match status" value="1"/>
</dbReference>
<dbReference type="GO" id="GO:0004252">
    <property type="term" value="F:serine-type endopeptidase activity"/>
    <property type="evidence" value="ECO:0007669"/>
    <property type="project" value="UniProtKB-EC"/>
</dbReference>
<sequence>MRVLIILCALLGPALGVPQNPNRIVGGSPTNIQTYPYMSNMQFRVFGIFWSQACGGSLLTPAAVLSAAHCFYGDLPSQWRVILGSSLSNNGGTTHAVSQLVLHPQYSHAVLENDVAIVRLNNAAVYSINVQPARIAGANYNLADGTTVTHIGWGTLWSNGPSSQQLMHVDVEIINQKLCAERYAYLKNQPGFGGWPDVTENMLCAGILDVGGKDACQGDSGGPLAHNKDVIVGVTSWGFECAHPFYPGVNARISRYTSWITATVNL</sequence>
<keyword evidence="6 10" id="KW-0720">Serine protease</keyword>
<comment type="catalytic activity">
    <reaction evidence="8">
        <text>Preferential cleavage: Arg-|-Xaa, Lys-|-Xaa.</text>
        <dbReference type="EC" id="3.4.21.4"/>
    </reaction>
</comment>
<dbReference type="InterPro" id="IPR001314">
    <property type="entry name" value="Peptidase_S1A"/>
</dbReference>
<dbReference type="SMART" id="SM00020">
    <property type="entry name" value="Tryp_SPc"/>
    <property type="match status" value="1"/>
</dbReference>
<evidence type="ECO:0000256" key="10">
    <source>
        <dbReference type="RuleBase" id="RU363034"/>
    </source>
</evidence>
<evidence type="ECO:0000256" key="3">
    <source>
        <dbReference type="ARBA" id="ARBA00022525"/>
    </source>
</evidence>
<feature type="chain" id="PRO_5001849205" description="trypsin" evidence="11">
    <location>
        <begin position="17"/>
        <end position="266"/>
    </location>
</feature>
<keyword evidence="4 10" id="KW-0645">Protease</keyword>
<dbReference type="PROSITE" id="PS00135">
    <property type="entry name" value="TRYPSIN_SER"/>
    <property type="match status" value="1"/>
</dbReference>
<dbReference type="AlphaFoldDB" id="A0A089QDB3"/>
<dbReference type="EMBL" id="KM083787">
    <property type="protein sequence ID" value="AIR09768.1"/>
    <property type="molecule type" value="mRNA"/>
</dbReference>
<feature type="signal peptide" evidence="11">
    <location>
        <begin position="1"/>
        <end position="16"/>
    </location>
</feature>
<keyword evidence="5 10" id="KW-0378">Hydrolase</keyword>